<evidence type="ECO:0000313" key="2">
    <source>
        <dbReference type="EMBL" id="CAG5124235.1"/>
    </source>
</evidence>
<feature type="non-terminal residue" evidence="2">
    <location>
        <position position="1"/>
    </location>
</feature>
<comment type="caution">
    <text evidence="2">The sequence shown here is derived from an EMBL/GenBank/DDBJ whole genome shotgun (WGS) entry which is preliminary data.</text>
</comment>
<organism evidence="2 3">
    <name type="scientific">Candidula unifasciata</name>
    <dbReference type="NCBI Taxonomy" id="100452"/>
    <lineage>
        <taxon>Eukaryota</taxon>
        <taxon>Metazoa</taxon>
        <taxon>Spiralia</taxon>
        <taxon>Lophotrochozoa</taxon>
        <taxon>Mollusca</taxon>
        <taxon>Gastropoda</taxon>
        <taxon>Heterobranchia</taxon>
        <taxon>Euthyneura</taxon>
        <taxon>Panpulmonata</taxon>
        <taxon>Eupulmonata</taxon>
        <taxon>Stylommatophora</taxon>
        <taxon>Helicina</taxon>
        <taxon>Helicoidea</taxon>
        <taxon>Geomitridae</taxon>
        <taxon>Candidula</taxon>
    </lineage>
</organism>
<dbReference type="Proteomes" id="UP000678393">
    <property type="component" value="Unassembled WGS sequence"/>
</dbReference>
<dbReference type="GO" id="GO:0031428">
    <property type="term" value="C:box C/D methylation guide snoRNP complex"/>
    <property type="evidence" value="ECO:0007669"/>
    <property type="project" value="InterPro"/>
</dbReference>
<dbReference type="OrthoDB" id="6780543at2759"/>
<dbReference type="PANTHER" id="PTHR10894:SF0">
    <property type="entry name" value="NUCLEOLAR PROTEIN 56"/>
    <property type="match status" value="1"/>
</dbReference>
<dbReference type="InterPro" id="IPR012974">
    <property type="entry name" value="NOP58/56_N"/>
</dbReference>
<dbReference type="GO" id="GO:0032040">
    <property type="term" value="C:small-subunit processome"/>
    <property type="evidence" value="ECO:0007669"/>
    <property type="project" value="InterPro"/>
</dbReference>
<accession>A0A8S3Z8N4</accession>
<dbReference type="PANTHER" id="PTHR10894">
    <property type="entry name" value="NUCLEOLAR PROTEIN 5 NUCLEOLAR PROTEIN NOP5 NOP58"/>
    <property type="match status" value="1"/>
</dbReference>
<dbReference type="AlphaFoldDB" id="A0A8S3Z8N4"/>
<reference evidence="2" key="1">
    <citation type="submission" date="2021-04" db="EMBL/GenBank/DDBJ databases">
        <authorList>
            <consortium name="Molecular Ecology Group"/>
        </authorList>
    </citation>
    <scope>NUCLEOTIDE SEQUENCE</scope>
</reference>
<feature type="non-terminal residue" evidence="2">
    <location>
        <position position="127"/>
    </location>
</feature>
<sequence length="127" mass="13799">MSKLLYILFEHAAGYALFSVKEFDEVATLLPQVESSVTDISKFQSIVKLTAFQAFRNGPNSLDNINAIAAGELHPDLQSFLEREVPKSKKKVQVILGVGDAKIGAVISEVLGISCQYTGVVVELMRG</sequence>
<name>A0A8S3Z8N4_9EUPU</name>
<dbReference type="InterPro" id="IPR045056">
    <property type="entry name" value="Nop56/Nop58"/>
</dbReference>
<dbReference type="EMBL" id="CAJHNH020001733">
    <property type="protein sequence ID" value="CAG5124235.1"/>
    <property type="molecule type" value="Genomic_DNA"/>
</dbReference>
<feature type="domain" description="Nucleolar protein 58/56 N-terminal" evidence="1">
    <location>
        <begin position="6"/>
        <end position="71"/>
    </location>
</feature>
<proteinExistence type="predicted"/>
<gene>
    <name evidence="2" type="ORF">CUNI_LOCUS9793</name>
</gene>
<dbReference type="GO" id="GO:0030515">
    <property type="term" value="F:snoRNA binding"/>
    <property type="evidence" value="ECO:0007669"/>
    <property type="project" value="InterPro"/>
</dbReference>
<evidence type="ECO:0000259" key="1">
    <source>
        <dbReference type="Pfam" id="PF08156"/>
    </source>
</evidence>
<keyword evidence="3" id="KW-1185">Reference proteome</keyword>
<evidence type="ECO:0000313" key="3">
    <source>
        <dbReference type="Proteomes" id="UP000678393"/>
    </source>
</evidence>
<dbReference type="Pfam" id="PF08156">
    <property type="entry name" value="NOP5NT"/>
    <property type="match status" value="1"/>
</dbReference>
<protein>
    <recommendedName>
        <fullName evidence="1">Nucleolar protein 58/56 N-terminal domain-containing protein</fullName>
    </recommendedName>
</protein>